<dbReference type="EMBL" id="FRAH01000131">
    <property type="protein sequence ID" value="SHL53876.1"/>
    <property type="molecule type" value="Genomic_DNA"/>
</dbReference>
<gene>
    <name evidence="3" type="ORF">SAMN02745138_03562</name>
</gene>
<evidence type="ECO:0000313" key="4">
    <source>
        <dbReference type="Proteomes" id="UP000183975"/>
    </source>
</evidence>
<proteinExistence type="predicted"/>
<dbReference type="Pfam" id="PF08486">
    <property type="entry name" value="SpoIID"/>
    <property type="match status" value="1"/>
</dbReference>
<evidence type="ECO:0000256" key="1">
    <source>
        <dbReference type="SAM" id="SignalP"/>
    </source>
</evidence>
<reference evidence="3 4" key="1">
    <citation type="submission" date="2016-11" db="EMBL/GenBank/DDBJ databases">
        <authorList>
            <person name="Jaros S."/>
            <person name="Januszkiewicz K."/>
            <person name="Wedrychowicz H."/>
        </authorList>
    </citation>
    <scope>NUCLEOTIDE SEQUENCE [LARGE SCALE GENOMIC DNA]</scope>
    <source>
        <strain evidence="3 4">DSM 14214</strain>
    </source>
</reference>
<name>A0A1M7BG87_9FIRM</name>
<evidence type="ECO:0000259" key="2">
    <source>
        <dbReference type="Pfam" id="PF08486"/>
    </source>
</evidence>
<feature type="chain" id="PRO_5013269048" evidence="1">
    <location>
        <begin position="25"/>
        <end position="402"/>
    </location>
</feature>
<feature type="domain" description="Sporulation stage II protein D amidase enhancer LytB N-terminal" evidence="2">
    <location>
        <begin position="247"/>
        <end position="334"/>
    </location>
</feature>
<protein>
    <submittedName>
        <fullName evidence="3">Stage II sporulation protein</fullName>
    </submittedName>
</protein>
<accession>A0A1M7BG87</accession>
<feature type="signal peptide" evidence="1">
    <location>
        <begin position="1"/>
        <end position="24"/>
    </location>
</feature>
<dbReference type="AlphaFoldDB" id="A0A1M7BG87"/>
<evidence type="ECO:0000313" key="3">
    <source>
        <dbReference type="EMBL" id="SHL53876.1"/>
    </source>
</evidence>
<dbReference type="InterPro" id="IPR013693">
    <property type="entry name" value="SpoIID/LytB_N"/>
</dbReference>
<keyword evidence="4" id="KW-1185">Reference proteome</keyword>
<dbReference type="OrthoDB" id="2879237at2"/>
<dbReference type="Proteomes" id="UP000183975">
    <property type="component" value="Unassembled WGS sequence"/>
</dbReference>
<sequence length="402" mass="45599">MKKLLAKILVVVFCLTNIHSVVFATENNSVSEIATKIESYISAIDCHDWDTIISLSPAADKRDLEEYYSNPVFEKEKVGYYAVIQAQLENFTPVALKDIAPYTDLSLYKELYGGSLEVFLLNVNFEVAEGNESEYIYDGLNFILTIWGKEDGEWKLIEASQPPVQLVEQVDTLVLENDISDYQRAIQVAKLRQYGVFVNMKGEILAINNENMNEEQAKELISNVFNGVSAMAAPEGNERPKTIRVYRTSSKTIEKINFYDYCKNVLPNEWVAAWPEESLKAGAQCVKFVGWYRVYNHKYYGQGFDVKDSTADQVYKPNTEKSNTTKAINAVDGEGMMNSDGALFYPSYRAGDYDNSGKNGGVCKQNGSHYLDKEKGYTYWEILKYYYDNSDVSSGSIKKFSY</sequence>
<keyword evidence="1" id="KW-0732">Signal</keyword>
<dbReference type="RefSeq" id="WP_072853977.1">
    <property type="nucleotide sequence ID" value="NZ_FRAH01000131.1"/>
</dbReference>
<organism evidence="3 4">
    <name type="scientific">Anaerotignum lactatifermentans DSM 14214</name>
    <dbReference type="NCBI Taxonomy" id="1121323"/>
    <lineage>
        <taxon>Bacteria</taxon>
        <taxon>Bacillati</taxon>
        <taxon>Bacillota</taxon>
        <taxon>Clostridia</taxon>
        <taxon>Lachnospirales</taxon>
        <taxon>Anaerotignaceae</taxon>
        <taxon>Anaerotignum</taxon>
    </lineage>
</organism>